<gene>
    <name evidence="1" type="ORF">FCULG_00007190</name>
</gene>
<dbReference type="AlphaFoldDB" id="A0A2T4GWR1"/>
<dbReference type="InterPro" id="IPR038622">
    <property type="entry name" value="CDPS_sf"/>
</dbReference>
<dbReference type="Proteomes" id="UP000241587">
    <property type="component" value="Unassembled WGS sequence"/>
</dbReference>
<proteinExistence type="predicted"/>
<name>A0A2T4GWR1_FUSCU</name>
<accession>A0A2T4GWR1</accession>
<sequence>MYHLDLEPFAASGRCAVAICLGETPLDDPSNIYDLIMSLQQRFSDIVFLICDEIHKYEMMIPRNMTITRAQRLAIKKGDNMDAILNNVFEHLRQADQLLANLTILRWSQIEDQDYQKVHDIMYQYRNQFEQELRTSSGFYIKRRLAVATLTEERLENFTKYTLAELPVQLLGFNHNNRQYTTIFHPVYPRKNADGSAGNVNSAYVSPIETVVNAYRNNTDVVGDISRSVPHMEAGKVTRVFFDRPVRKEVEEKSYIRSVDTPLTKSTAVS</sequence>
<reference evidence="1 2" key="1">
    <citation type="submission" date="2018-02" db="EMBL/GenBank/DDBJ databases">
        <title>Fusarium culmorum secondary metabolites in fungal-bacterial-plant interactions.</title>
        <authorList>
            <person name="Schmidt R."/>
        </authorList>
    </citation>
    <scope>NUCLEOTIDE SEQUENCE [LARGE SCALE GENOMIC DNA]</scope>
    <source>
        <strain evidence="1 2">PV</strain>
    </source>
</reference>
<dbReference type="Gene3D" id="3.40.50.11710">
    <property type="entry name" value="Cyclodipeptide synthase"/>
    <property type="match status" value="1"/>
</dbReference>
<comment type="caution">
    <text evidence="1">The sequence shown here is derived from an EMBL/GenBank/DDBJ whole genome shotgun (WGS) entry which is preliminary data.</text>
</comment>
<dbReference type="OrthoDB" id="4978007at2759"/>
<dbReference type="EMBL" id="PVEM01000006">
    <property type="protein sequence ID" value="PTD07993.1"/>
    <property type="molecule type" value="Genomic_DNA"/>
</dbReference>
<dbReference type="OMA" id="ICDEIHK"/>
<protein>
    <submittedName>
        <fullName evidence="1">Uncharacterized protein</fullName>
    </submittedName>
</protein>
<dbReference type="GO" id="GO:0016755">
    <property type="term" value="F:aminoacyltransferase activity"/>
    <property type="evidence" value="ECO:0007669"/>
    <property type="project" value="InterPro"/>
</dbReference>
<organism evidence="1 2">
    <name type="scientific">Fusarium culmorum</name>
    <dbReference type="NCBI Taxonomy" id="5516"/>
    <lineage>
        <taxon>Eukaryota</taxon>
        <taxon>Fungi</taxon>
        <taxon>Dikarya</taxon>
        <taxon>Ascomycota</taxon>
        <taxon>Pezizomycotina</taxon>
        <taxon>Sordariomycetes</taxon>
        <taxon>Hypocreomycetidae</taxon>
        <taxon>Hypocreales</taxon>
        <taxon>Nectriaceae</taxon>
        <taxon>Fusarium</taxon>
    </lineage>
</organism>
<keyword evidence="2" id="KW-1185">Reference proteome</keyword>
<evidence type="ECO:0000313" key="2">
    <source>
        <dbReference type="Proteomes" id="UP000241587"/>
    </source>
</evidence>
<evidence type="ECO:0000313" key="1">
    <source>
        <dbReference type="EMBL" id="PTD07993.1"/>
    </source>
</evidence>